<evidence type="ECO:0000313" key="1">
    <source>
        <dbReference type="EMBL" id="CUV58493.1"/>
    </source>
</evidence>
<name>A0A0S4X3Z7_RALSL</name>
<dbReference type="AlphaFoldDB" id="A0A0S4X3Z7"/>
<reference evidence="1" key="1">
    <citation type="submission" date="2015-10" db="EMBL/GenBank/DDBJ databases">
        <authorList>
            <person name="Gilbert D.G."/>
        </authorList>
    </citation>
    <scope>NUCLEOTIDE SEQUENCE</scope>
    <source>
        <strain evidence="1">Phyl III-seqv23</strain>
    </source>
</reference>
<dbReference type="EMBL" id="LN899820">
    <property type="protein sequence ID" value="CUV58493.1"/>
    <property type="molecule type" value="Genomic_DNA"/>
</dbReference>
<sequence length="101" mass="11366">MGREDILCYKGSTLLTRLVQQEMHRRYSIGLELIDQNRIGRWCLSNGPVRDKLICNISVPSSPLGYAIQDMDGDEQALMNGHIRLKPVKDNRAPCQIAQAA</sequence>
<accession>A0A0S4X3Z7</accession>
<gene>
    <name evidence="1" type="ORF">RUN215_v1_2370003</name>
</gene>
<protein>
    <submittedName>
        <fullName evidence="1">Uncharacterized protein</fullName>
    </submittedName>
</protein>
<organism evidence="1">
    <name type="scientific">Ralstonia solanacearum</name>
    <name type="common">Pseudomonas solanacearum</name>
    <dbReference type="NCBI Taxonomy" id="305"/>
    <lineage>
        <taxon>Bacteria</taxon>
        <taxon>Pseudomonadati</taxon>
        <taxon>Pseudomonadota</taxon>
        <taxon>Betaproteobacteria</taxon>
        <taxon>Burkholderiales</taxon>
        <taxon>Burkholderiaceae</taxon>
        <taxon>Ralstonia</taxon>
        <taxon>Ralstonia solanacearum species complex</taxon>
    </lineage>
</organism>
<proteinExistence type="predicted"/>